<dbReference type="PROSITE" id="PS51352">
    <property type="entry name" value="THIOREDOXIN_2"/>
    <property type="match status" value="3"/>
</dbReference>
<feature type="region of interest" description="Disordered" evidence="16">
    <location>
        <begin position="1"/>
        <end position="141"/>
    </location>
</feature>
<evidence type="ECO:0000256" key="1">
    <source>
        <dbReference type="ARBA" id="ARBA00001182"/>
    </source>
</evidence>
<keyword evidence="7" id="KW-0256">Endoplasmic reticulum</keyword>
<evidence type="ECO:0000256" key="5">
    <source>
        <dbReference type="ARBA" id="ARBA00022729"/>
    </source>
</evidence>
<evidence type="ECO:0000256" key="11">
    <source>
        <dbReference type="ARBA" id="ARBA00023284"/>
    </source>
</evidence>
<evidence type="ECO:0000313" key="19">
    <source>
        <dbReference type="Proteomes" id="UP000694542"/>
    </source>
</evidence>
<evidence type="ECO:0000256" key="9">
    <source>
        <dbReference type="ARBA" id="ARBA00023157"/>
    </source>
</evidence>
<keyword evidence="8" id="KW-0560">Oxidoreductase</keyword>
<proteinExistence type="inferred from homology"/>
<evidence type="ECO:0000256" key="10">
    <source>
        <dbReference type="ARBA" id="ARBA00023235"/>
    </source>
</evidence>
<comment type="function">
    <text evidence="12">Protein disulfide isomerase of the endoplasmic reticulum lumen involved in the formation of disulfide bonds in proteins. Can reduce insulin disulfide bonds.</text>
</comment>
<reference evidence="18" key="1">
    <citation type="submission" date="2018-10" db="EMBL/GenBank/DDBJ databases">
        <title>De novo assembly of a Great Dane genome.</title>
        <authorList>
            <person name="Kidd J.M."/>
            <person name="Pendleton A.L."/>
            <person name="Shen F."/>
            <person name="Emery S."/>
        </authorList>
    </citation>
    <scope>NUCLEOTIDE SEQUENCE [LARGE SCALE GENOMIC DNA]</scope>
    <source>
        <strain evidence="18">Great Dane</strain>
    </source>
</reference>
<feature type="domain" description="Thioredoxin" evidence="17">
    <location>
        <begin position="362"/>
        <end position="492"/>
    </location>
</feature>
<dbReference type="GO" id="GO:0005788">
    <property type="term" value="C:endoplasmic reticulum lumen"/>
    <property type="evidence" value="ECO:0007669"/>
    <property type="project" value="UniProtKB-SubCell"/>
</dbReference>
<dbReference type="FunFam" id="3.40.30.10:FF:000147">
    <property type="entry name" value="Thioredoxin domain-containing protein 5"/>
    <property type="match status" value="1"/>
</dbReference>
<dbReference type="PRINTS" id="PR01217">
    <property type="entry name" value="PRICHEXTENSN"/>
</dbReference>
<dbReference type="InterPro" id="IPR036249">
    <property type="entry name" value="Thioredoxin-like_sf"/>
</dbReference>
<dbReference type="Pfam" id="PF00085">
    <property type="entry name" value="Thioredoxin"/>
    <property type="match status" value="3"/>
</dbReference>
<dbReference type="Ensembl" id="ENSCAFT00040027755.1">
    <property type="protein sequence ID" value="ENSCAFP00040024107.1"/>
    <property type="gene ID" value="ENSCAFG00040015052.1"/>
</dbReference>
<feature type="domain" description="Thioredoxin" evidence="17">
    <location>
        <begin position="627"/>
        <end position="752"/>
    </location>
</feature>
<feature type="region of interest" description="Disordered" evidence="16">
    <location>
        <begin position="166"/>
        <end position="383"/>
    </location>
</feature>
<evidence type="ECO:0000259" key="17">
    <source>
        <dbReference type="PROSITE" id="PS51352"/>
    </source>
</evidence>
<evidence type="ECO:0000256" key="3">
    <source>
        <dbReference type="ARBA" id="ARBA00006347"/>
    </source>
</evidence>
<evidence type="ECO:0000256" key="8">
    <source>
        <dbReference type="ARBA" id="ARBA00023002"/>
    </source>
</evidence>
<keyword evidence="6" id="KW-0677">Repeat</keyword>
<feature type="compositionally biased region" description="Gly residues" evidence="16">
    <location>
        <begin position="351"/>
        <end position="381"/>
    </location>
</feature>
<name>A0A8C0SRA5_CANLF</name>
<evidence type="ECO:0000256" key="15">
    <source>
        <dbReference type="ARBA" id="ARBA00080189"/>
    </source>
</evidence>
<feature type="compositionally biased region" description="Pro residues" evidence="16">
    <location>
        <begin position="69"/>
        <end position="126"/>
    </location>
</feature>
<comment type="subcellular location">
    <subcellularLocation>
        <location evidence="2">Endoplasmic reticulum lumen</location>
    </subcellularLocation>
</comment>
<dbReference type="SUPFAM" id="SSF52833">
    <property type="entry name" value="Thioredoxin-like"/>
    <property type="match status" value="3"/>
</dbReference>
<evidence type="ECO:0000256" key="2">
    <source>
        <dbReference type="ARBA" id="ARBA00004319"/>
    </source>
</evidence>
<dbReference type="FunFam" id="3.40.30.10:FF:000164">
    <property type="entry name" value="Thioredoxin domain containing 5"/>
    <property type="match status" value="1"/>
</dbReference>
<accession>A0A8C0SRA5</accession>
<dbReference type="PROSITE" id="PS00194">
    <property type="entry name" value="THIOREDOXIN_1"/>
    <property type="match status" value="3"/>
</dbReference>
<dbReference type="AlphaFoldDB" id="A0A8C0SRA5"/>
<feature type="compositionally biased region" description="Low complexity" evidence="16">
    <location>
        <begin position="329"/>
        <end position="340"/>
    </location>
</feature>
<keyword evidence="9" id="KW-1015">Disulfide bond</keyword>
<comment type="similarity">
    <text evidence="3">Belongs to the protein disulfide isomerase family.</text>
</comment>
<keyword evidence="11" id="KW-0676">Redox-active center</keyword>
<feature type="compositionally biased region" description="Gly residues" evidence="16">
    <location>
        <begin position="262"/>
        <end position="291"/>
    </location>
</feature>
<evidence type="ECO:0000256" key="4">
    <source>
        <dbReference type="ARBA" id="ARBA00012723"/>
    </source>
</evidence>
<organism evidence="18 19">
    <name type="scientific">Canis lupus familiaris</name>
    <name type="common">Dog</name>
    <name type="synonym">Canis familiaris</name>
    <dbReference type="NCBI Taxonomy" id="9615"/>
    <lineage>
        <taxon>Eukaryota</taxon>
        <taxon>Metazoa</taxon>
        <taxon>Chordata</taxon>
        <taxon>Craniata</taxon>
        <taxon>Vertebrata</taxon>
        <taxon>Euteleostomi</taxon>
        <taxon>Mammalia</taxon>
        <taxon>Eutheria</taxon>
        <taxon>Laurasiatheria</taxon>
        <taxon>Carnivora</taxon>
        <taxon>Caniformia</taxon>
        <taxon>Canidae</taxon>
        <taxon>Canis</taxon>
    </lineage>
</organism>
<dbReference type="EC" id="5.3.4.1" evidence="4"/>
<feature type="compositionally biased region" description="Low complexity" evidence="16">
    <location>
        <begin position="1"/>
        <end position="45"/>
    </location>
</feature>
<evidence type="ECO:0000256" key="14">
    <source>
        <dbReference type="ARBA" id="ARBA00079986"/>
    </source>
</evidence>
<dbReference type="GO" id="GO:0016491">
    <property type="term" value="F:oxidoreductase activity"/>
    <property type="evidence" value="ECO:0007669"/>
    <property type="project" value="UniProtKB-KW"/>
</dbReference>
<evidence type="ECO:0000256" key="12">
    <source>
        <dbReference type="ARBA" id="ARBA00056060"/>
    </source>
</evidence>
<dbReference type="InterPro" id="IPR017937">
    <property type="entry name" value="Thioredoxin_CS"/>
</dbReference>
<dbReference type="Gene3D" id="3.40.30.10">
    <property type="entry name" value="Glutaredoxin"/>
    <property type="match status" value="3"/>
</dbReference>
<comment type="catalytic activity">
    <reaction evidence="1">
        <text>Catalyzes the rearrangement of -S-S- bonds in proteins.</text>
        <dbReference type="EC" id="5.3.4.1"/>
    </reaction>
</comment>
<feature type="compositionally biased region" description="Low complexity" evidence="16">
    <location>
        <begin position="127"/>
        <end position="140"/>
    </location>
</feature>
<dbReference type="InterPro" id="IPR013766">
    <property type="entry name" value="Thioredoxin_domain"/>
</dbReference>
<evidence type="ECO:0000256" key="6">
    <source>
        <dbReference type="ARBA" id="ARBA00022737"/>
    </source>
</evidence>
<sequence>MTTRTAGPQDPRAPGPRAQAPAPALSSSGPKSPGLLGTEWALSSPLRPPFPSPSSSPPPPSPSILTPLLHPPPFPSPPHPSFPLPFPPSPLLHPPPFSSPLLPLPSPPSSSPTLPSPTPALPPSSLLPPSLSLSSPSSFLTPPPPFSSFPLPSLLPLLTLPPPLPPLSPPILLLPPPSPPLHPLPPPPLPPPSPPPLLPSPSSPPSSLLIPPSILLPSPPHSSPLPLPPPFPSPPSLSPPLPHLPLPSFSSPPSPGSRGAAGARGLGLGLGGRGAGRGRGAARGGGAGAGRGRGRGGRRRARRGPAAAARARQPRRDARAPRTRPPAAGPGRAAAAPAAGRWRRARARGRLGPGRGGGEDGPQAGGGAGGGAGAGGGGGGQDPHARHLYTADMFTHGIRSAAHFVMFFAPWCGHCQRLQPTWNELGDKYNSMEDAKVYVAKVDCTADSDVCSEQGVRGYPTLKFFKPGQEAVKYQGPRDFQALENWMLQTLNEEPATPEPAAEPPRAPERKQGLYELSASNFELHVAQGDHFIKFFAPWCGHCKALAPAWEQLALGLEHSETVKIGKVDCTQHYELCSGNQVRGYPALLWFRDGQKIDQYKGKRDLESLREYVESQLRSAEREAPETVQPSEAPVAAAEPVAQGTVLALTEKNFEDTIAEGLTFIKFYAPWCGHCKNLAPTWEELSRKEFPGLAEVKIAEVDCTAERSICSKYSVRGYPTLLLFRGGQKVSEHNGSRDLDSLHQFVLRQARDEL</sequence>
<keyword evidence="5" id="KW-0732">Signal</keyword>
<dbReference type="GO" id="GO:0003756">
    <property type="term" value="F:protein disulfide isomerase activity"/>
    <property type="evidence" value="ECO:0007669"/>
    <property type="project" value="UniProtKB-EC"/>
</dbReference>
<dbReference type="InterPro" id="IPR051063">
    <property type="entry name" value="PDI"/>
</dbReference>
<dbReference type="PANTHER" id="PTHR45672">
    <property type="entry name" value="PROTEIN DISULFIDE-ISOMERASE C17H9.14C-RELATED"/>
    <property type="match status" value="1"/>
</dbReference>
<feature type="compositionally biased region" description="Basic residues" evidence="16">
    <location>
        <begin position="292"/>
        <end position="303"/>
    </location>
</feature>
<keyword evidence="10" id="KW-0413">Isomerase</keyword>
<evidence type="ECO:0000313" key="18">
    <source>
        <dbReference type="Ensembl" id="ENSCAFP00040024107.1"/>
    </source>
</evidence>
<feature type="compositionally biased region" description="Pro residues" evidence="16">
    <location>
        <begin position="166"/>
        <end position="204"/>
    </location>
</feature>
<dbReference type="Proteomes" id="UP000694542">
    <property type="component" value="Chromosome 35"/>
</dbReference>
<evidence type="ECO:0000256" key="7">
    <source>
        <dbReference type="ARBA" id="ARBA00022824"/>
    </source>
</evidence>
<dbReference type="CDD" id="cd03005">
    <property type="entry name" value="PDI_a_ERp46"/>
    <property type="match status" value="3"/>
</dbReference>
<evidence type="ECO:0000256" key="13">
    <source>
        <dbReference type="ARBA" id="ARBA00068137"/>
    </source>
</evidence>
<reference evidence="18" key="2">
    <citation type="submission" date="2025-08" db="UniProtKB">
        <authorList>
            <consortium name="Ensembl"/>
        </authorList>
    </citation>
    <scope>IDENTIFICATION</scope>
</reference>
<feature type="compositionally biased region" description="Pro residues" evidence="16">
    <location>
        <begin position="46"/>
        <end position="62"/>
    </location>
</feature>
<evidence type="ECO:0000256" key="16">
    <source>
        <dbReference type="SAM" id="MobiDB-lite"/>
    </source>
</evidence>
<feature type="compositionally biased region" description="Pro residues" evidence="16">
    <location>
        <begin position="217"/>
        <end position="255"/>
    </location>
</feature>
<feature type="compositionally biased region" description="Low complexity" evidence="16">
    <location>
        <begin position="205"/>
        <end position="216"/>
    </location>
</feature>
<dbReference type="FunFam" id="3.40.30.10:FF:000146">
    <property type="entry name" value="Thioredoxin domain containing 5"/>
    <property type="match status" value="1"/>
</dbReference>
<protein>
    <recommendedName>
        <fullName evidence="13">Thioredoxin domain-containing protein 5</fullName>
        <ecNumber evidence="4">5.3.4.1</ecNumber>
    </recommendedName>
    <alternativeName>
        <fullName evidence="15">Endoplasmic reticulum resident protein 46</fullName>
    </alternativeName>
    <alternativeName>
        <fullName evidence="14">Thioredoxin-like protein p46</fullName>
    </alternativeName>
</protein>
<feature type="domain" description="Thioredoxin" evidence="17">
    <location>
        <begin position="493"/>
        <end position="618"/>
    </location>
</feature>
<dbReference type="PANTHER" id="PTHR45672:SF3">
    <property type="entry name" value="THIOREDOXIN DOMAIN-CONTAINING PROTEIN 5"/>
    <property type="match status" value="1"/>
</dbReference>